<name>A0A7Y4LZF3_9BRAD</name>
<gene>
    <name evidence="2" type="ORF">HCN58_34710</name>
</gene>
<reference evidence="2 3" key="1">
    <citation type="submission" date="2020-03" db="EMBL/GenBank/DDBJ databases">
        <title>Bradyrhizobium diversity isolated from nodules of Indigofera sp.</title>
        <authorList>
            <person name="Klepa M."/>
            <person name="Helene L."/>
            <person name="Hungria M."/>
        </authorList>
    </citation>
    <scope>NUCLEOTIDE SEQUENCE [LARGE SCALE GENOMIC DNA]</scope>
    <source>
        <strain evidence="2 3">WSM 1791</strain>
    </source>
</reference>
<evidence type="ECO:0008006" key="4">
    <source>
        <dbReference type="Google" id="ProtNLM"/>
    </source>
</evidence>
<keyword evidence="1" id="KW-0574">Periplasm</keyword>
<dbReference type="Pfam" id="PF13416">
    <property type="entry name" value="SBP_bac_8"/>
    <property type="match status" value="1"/>
</dbReference>
<dbReference type="Gene3D" id="3.40.190.10">
    <property type="entry name" value="Periplasmic binding protein-like II"/>
    <property type="match status" value="1"/>
</dbReference>
<dbReference type="InterPro" id="IPR006059">
    <property type="entry name" value="SBP"/>
</dbReference>
<organism evidence="2 3">
    <name type="scientific">Bradyrhizobium australiense</name>
    <dbReference type="NCBI Taxonomy" id="2721161"/>
    <lineage>
        <taxon>Bacteria</taxon>
        <taxon>Pseudomonadati</taxon>
        <taxon>Pseudomonadota</taxon>
        <taxon>Alphaproteobacteria</taxon>
        <taxon>Hyphomicrobiales</taxon>
        <taxon>Nitrobacteraceae</taxon>
        <taxon>Bradyrhizobium</taxon>
    </lineage>
</organism>
<sequence>MTWNAWVIPKGTPRLDNAYKLIAFAGSPQAQANLTQYIPYAPGNKEAVALIDPAILLNVPTAPDHMARAQPMNNAFWAEKGDELNQRFTAWLAK</sequence>
<dbReference type="AlphaFoldDB" id="A0A7Y4LZF3"/>
<dbReference type="EMBL" id="JAAVLX010000021">
    <property type="protein sequence ID" value="NOJ44597.1"/>
    <property type="molecule type" value="Genomic_DNA"/>
</dbReference>
<evidence type="ECO:0000256" key="1">
    <source>
        <dbReference type="ARBA" id="ARBA00022764"/>
    </source>
</evidence>
<accession>A0A7Y4LZF3</accession>
<dbReference type="Proteomes" id="UP000544122">
    <property type="component" value="Unassembled WGS sequence"/>
</dbReference>
<evidence type="ECO:0000313" key="3">
    <source>
        <dbReference type="Proteomes" id="UP000544122"/>
    </source>
</evidence>
<keyword evidence="3" id="KW-1185">Reference proteome</keyword>
<protein>
    <recommendedName>
        <fullName evidence="4">Extracellular solute-binding protein</fullName>
    </recommendedName>
</protein>
<dbReference type="SUPFAM" id="SSF53850">
    <property type="entry name" value="Periplasmic binding protein-like II"/>
    <property type="match status" value="1"/>
</dbReference>
<comment type="caution">
    <text evidence="2">The sequence shown here is derived from an EMBL/GenBank/DDBJ whole genome shotgun (WGS) entry which is preliminary data.</text>
</comment>
<proteinExistence type="predicted"/>
<evidence type="ECO:0000313" key="2">
    <source>
        <dbReference type="EMBL" id="NOJ44597.1"/>
    </source>
</evidence>